<gene>
    <name evidence="1" type="ORF">GE061_010580</name>
</gene>
<comment type="caution">
    <text evidence="1">The sequence shown here is derived from an EMBL/GenBank/DDBJ whole genome shotgun (WGS) entry which is preliminary data.</text>
</comment>
<name>A0A6A4JJ01_APOLU</name>
<organism evidence="1 2">
    <name type="scientific">Apolygus lucorum</name>
    <name type="common">Small green plant bug</name>
    <name type="synonym">Lygocoris lucorum</name>
    <dbReference type="NCBI Taxonomy" id="248454"/>
    <lineage>
        <taxon>Eukaryota</taxon>
        <taxon>Metazoa</taxon>
        <taxon>Ecdysozoa</taxon>
        <taxon>Arthropoda</taxon>
        <taxon>Hexapoda</taxon>
        <taxon>Insecta</taxon>
        <taxon>Pterygota</taxon>
        <taxon>Neoptera</taxon>
        <taxon>Paraneoptera</taxon>
        <taxon>Hemiptera</taxon>
        <taxon>Heteroptera</taxon>
        <taxon>Panheteroptera</taxon>
        <taxon>Cimicomorpha</taxon>
        <taxon>Miridae</taxon>
        <taxon>Mirini</taxon>
        <taxon>Apolygus</taxon>
    </lineage>
</organism>
<sequence length="76" mass="8681">MPCVACAIMFIITVISSLILFGPLVDVMPIRWLSKTNIAEDERNRIQRAPTPCPMESDYARRGMRLARRTRVGFDI</sequence>
<evidence type="ECO:0000313" key="2">
    <source>
        <dbReference type="Proteomes" id="UP000466442"/>
    </source>
</evidence>
<accession>A0A6A4JJ01</accession>
<protein>
    <submittedName>
        <fullName evidence="1">Uncharacterized protein</fullName>
    </submittedName>
</protein>
<evidence type="ECO:0000313" key="1">
    <source>
        <dbReference type="EMBL" id="KAF6212870.1"/>
    </source>
</evidence>
<dbReference type="AlphaFoldDB" id="A0A6A4JJ01"/>
<proteinExistence type="predicted"/>
<dbReference type="EMBL" id="WIXP02000003">
    <property type="protein sequence ID" value="KAF6212870.1"/>
    <property type="molecule type" value="Genomic_DNA"/>
</dbReference>
<dbReference type="Proteomes" id="UP000466442">
    <property type="component" value="Unassembled WGS sequence"/>
</dbReference>
<reference evidence="1" key="1">
    <citation type="journal article" date="2021" name="Mol. Ecol. Resour.">
        <title>Apolygus lucorum genome provides insights into omnivorousness and mesophyll feeding.</title>
        <authorList>
            <person name="Liu Y."/>
            <person name="Liu H."/>
            <person name="Wang H."/>
            <person name="Huang T."/>
            <person name="Liu B."/>
            <person name="Yang B."/>
            <person name="Yin L."/>
            <person name="Li B."/>
            <person name="Zhang Y."/>
            <person name="Zhang S."/>
            <person name="Jiang F."/>
            <person name="Zhang X."/>
            <person name="Ren Y."/>
            <person name="Wang B."/>
            <person name="Wang S."/>
            <person name="Lu Y."/>
            <person name="Wu K."/>
            <person name="Fan W."/>
            <person name="Wang G."/>
        </authorList>
    </citation>
    <scope>NUCLEOTIDE SEQUENCE</scope>
    <source>
        <strain evidence="1">12Hb</strain>
    </source>
</reference>
<keyword evidence="2" id="KW-1185">Reference proteome</keyword>